<gene>
    <name evidence="5" type="ordered locus">Kfla_3721</name>
</gene>
<dbReference type="AlphaFoldDB" id="D2PNV8"/>
<sequence>MGAGRNERGAAGTFLLMAVVLALAAVVAVVNIGQPDDEALDQVQLGRATPRTNDVADAARQSLLSYWARELPAVYQQDFEALAGGFQPKTPDSPAFSCGGQTQTYEDLRGNAFYCGGSDDYIAWDAATLFPQLSERYGGIAPAIVLAHEVGHAVQARAGIDAPSVVQELQADCFAGSWTRFAETSTEDPVSLSDGALDSAVATVLTLRDQPGRAATAPQAHGLGFDRVNAFQTGYEQGAGRCAKLPTEGVVTTELPFRTQAEAETGGDLPFEQAVQVLTDSLDSYWTAVLPRLADGGTFQPPTVRPADSTDVPECPSGQDPTGLAADYCPASTTIDWSVPRLLSVHEQIGDLGTGAALGDAWAEAAQNQAGLETAGQRAGLQRDCFTGAWIASLAGENLARSPLSPGDLDEALTAIVAASFTDDARSMDRGGAFARTRSLRTGLFENLSGCV</sequence>
<proteinExistence type="predicted"/>
<dbReference type="Pfam" id="PF04228">
    <property type="entry name" value="Zn_peptidase"/>
    <property type="match status" value="1"/>
</dbReference>
<dbReference type="PANTHER" id="PTHR30168:SF0">
    <property type="entry name" value="INNER MEMBRANE PROTEIN"/>
    <property type="match status" value="1"/>
</dbReference>
<dbReference type="PANTHER" id="PTHR30168">
    <property type="entry name" value="PUTATIVE MEMBRANE PROTEIN YPFJ"/>
    <property type="match status" value="1"/>
</dbReference>
<evidence type="ECO:0000313" key="5">
    <source>
        <dbReference type="EMBL" id="ADB32776.1"/>
    </source>
</evidence>
<evidence type="ECO:0000256" key="3">
    <source>
        <dbReference type="ARBA" id="ARBA00022989"/>
    </source>
</evidence>
<dbReference type="EMBL" id="CP001736">
    <property type="protein sequence ID" value="ADB32776.1"/>
    <property type="molecule type" value="Genomic_DNA"/>
</dbReference>
<dbReference type="InterPro" id="IPR007343">
    <property type="entry name" value="Uncharacterised_pept_Zn_put"/>
</dbReference>
<dbReference type="GO" id="GO:0016020">
    <property type="term" value="C:membrane"/>
    <property type="evidence" value="ECO:0007669"/>
    <property type="project" value="UniProtKB-SubCell"/>
</dbReference>
<evidence type="ECO:0000256" key="2">
    <source>
        <dbReference type="ARBA" id="ARBA00022692"/>
    </source>
</evidence>
<comment type="subcellular location">
    <subcellularLocation>
        <location evidence="1">Membrane</location>
        <topology evidence="1">Single-pass membrane protein</topology>
    </subcellularLocation>
</comment>
<dbReference type="STRING" id="479435.Kfla_3721"/>
<organism evidence="5 6">
    <name type="scientific">Kribbella flavida (strain DSM 17836 / JCM 10339 / NBRC 14399)</name>
    <dbReference type="NCBI Taxonomy" id="479435"/>
    <lineage>
        <taxon>Bacteria</taxon>
        <taxon>Bacillati</taxon>
        <taxon>Actinomycetota</taxon>
        <taxon>Actinomycetes</taxon>
        <taxon>Propionibacteriales</taxon>
        <taxon>Kribbellaceae</taxon>
        <taxon>Kribbella</taxon>
    </lineage>
</organism>
<keyword evidence="4" id="KW-0472">Membrane</keyword>
<dbReference type="SUPFAM" id="SSF55486">
    <property type="entry name" value="Metalloproteases ('zincins'), catalytic domain"/>
    <property type="match status" value="1"/>
</dbReference>
<evidence type="ECO:0000256" key="4">
    <source>
        <dbReference type="ARBA" id="ARBA00023136"/>
    </source>
</evidence>
<reference evidence="5 6" key="2">
    <citation type="journal article" date="2010" name="Stand. Genomic Sci.">
        <title>Complete genome sequence of Kribbella flavida type strain (IFO 14399).</title>
        <authorList>
            <person name="Pukall R."/>
            <person name="Lapidus A."/>
            <person name="Glavina Del Rio T."/>
            <person name="Copeland A."/>
            <person name="Tice H."/>
            <person name="Cheng J.-F."/>
            <person name="Lucas S."/>
            <person name="Chen F."/>
            <person name="Nolan M."/>
            <person name="LaButti K."/>
            <person name="Pati A."/>
            <person name="Ivanova N."/>
            <person name="Mavrommatis K."/>
            <person name="Mikhailova N."/>
            <person name="Pitluck S."/>
            <person name="Bruce D."/>
            <person name="Goodwin L."/>
            <person name="Land M."/>
            <person name="Hauser L."/>
            <person name="Chang Y.-J."/>
            <person name="Jeffries C.D."/>
            <person name="Chen A."/>
            <person name="Palaniappan K."/>
            <person name="Chain P."/>
            <person name="Rohde M."/>
            <person name="Goeker M."/>
            <person name="Bristow J."/>
            <person name="Eisen J.A."/>
            <person name="Markowitz V."/>
            <person name="Hugenholtz P."/>
            <person name="Kyrpides N.C."/>
            <person name="Klenk H.-P."/>
            <person name="Brettin T."/>
        </authorList>
    </citation>
    <scope>NUCLEOTIDE SEQUENCE [LARGE SCALE GENOMIC DNA]</scope>
    <source>
        <strain evidence="6">DSM 17836 / JCM 10339 / NBRC 14399</strain>
    </source>
</reference>
<keyword evidence="6" id="KW-1185">Reference proteome</keyword>
<dbReference type="Proteomes" id="UP000007967">
    <property type="component" value="Chromosome"/>
</dbReference>
<reference evidence="6" key="1">
    <citation type="submission" date="2009-09" db="EMBL/GenBank/DDBJ databases">
        <title>The complete genome of Kribbella flavida DSM 17836.</title>
        <authorList>
            <consortium name="US DOE Joint Genome Institute (JGI-PGF)"/>
            <person name="Lucas S."/>
            <person name="Copeland A."/>
            <person name="Lapidus A."/>
            <person name="Glavina del Rio T."/>
            <person name="Dalin E."/>
            <person name="Tice H."/>
            <person name="Bruce D."/>
            <person name="Goodwin L."/>
            <person name="Pitluck S."/>
            <person name="Kyrpides N."/>
            <person name="Mavromatis K."/>
            <person name="Ivanova N."/>
            <person name="Saunders E."/>
            <person name="Brettin T."/>
            <person name="Detter J.C."/>
            <person name="Han C."/>
            <person name="Larimer F."/>
            <person name="Land M."/>
            <person name="Hauser L."/>
            <person name="Markowitz V."/>
            <person name="Cheng J.-F."/>
            <person name="Hugenholtz P."/>
            <person name="Woyke T."/>
            <person name="Wu D."/>
            <person name="Pukall R."/>
            <person name="Klenk H.-P."/>
            <person name="Eisen J.A."/>
        </authorList>
    </citation>
    <scope>NUCLEOTIDE SEQUENCE [LARGE SCALE GENOMIC DNA]</scope>
    <source>
        <strain evidence="6">DSM 17836 / JCM 10339 / NBRC 14399</strain>
    </source>
</reference>
<evidence type="ECO:0000256" key="1">
    <source>
        <dbReference type="ARBA" id="ARBA00004167"/>
    </source>
</evidence>
<name>D2PNV8_KRIFD</name>
<dbReference type="eggNOG" id="COG2321">
    <property type="taxonomic scope" value="Bacteria"/>
</dbReference>
<keyword evidence="3" id="KW-1133">Transmembrane helix</keyword>
<dbReference type="OrthoDB" id="5168289at2"/>
<evidence type="ECO:0000313" key="6">
    <source>
        <dbReference type="Proteomes" id="UP000007967"/>
    </source>
</evidence>
<dbReference type="HOGENOM" id="CLU_045670_0_0_11"/>
<dbReference type="KEGG" id="kfl:Kfla_3721"/>
<dbReference type="RefSeq" id="WP_012921332.1">
    <property type="nucleotide sequence ID" value="NC_013729.1"/>
</dbReference>
<keyword evidence="2" id="KW-0812">Transmembrane</keyword>
<accession>D2PNV8</accession>
<evidence type="ECO:0008006" key="7">
    <source>
        <dbReference type="Google" id="ProtNLM"/>
    </source>
</evidence>
<protein>
    <recommendedName>
        <fullName evidence="7">Metalloprotease</fullName>
    </recommendedName>
</protein>